<evidence type="ECO:0000313" key="9">
    <source>
        <dbReference type="Proteomes" id="UP000184368"/>
    </source>
</evidence>
<keyword evidence="9" id="KW-1185">Reference proteome</keyword>
<dbReference type="GO" id="GO:0006310">
    <property type="term" value="P:DNA recombination"/>
    <property type="evidence" value="ECO:0007669"/>
    <property type="project" value="UniProtKB-KW"/>
</dbReference>
<keyword evidence="4" id="KW-0233">DNA recombination</keyword>
<reference evidence="8 9" key="1">
    <citation type="submission" date="2016-11" db="EMBL/GenBank/DDBJ databases">
        <authorList>
            <person name="Jaros S."/>
            <person name="Januszkiewicz K."/>
            <person name="Wedrychowicz H."/>
        </authorList>
    </citation>
    <scope>NUCLEOTIDE SEQUENCE [LARGE SCALE GENOMIC DNA]</scope>
    <source>
        <strain evidence="8 9">DSM 26897</strain>
    </source>
</reference>
<evidence type="ECO:0000256" key="2">
    <source>
        <dbReference type="ARBA" id="ARBA00022908"/>
    </source>
</evidence>
<dbReference type="PANTHER" id="PTHR30349">
    <property type="entry name" value="PHAGE INTEGRASE-RELATED"/>
    <property type="match status" value="1"/>
</dbReference>
<dbReference type="Pfam" id="PF13495">
    <property type="entry name" value="Phage_int_SAM_4"/>
    <property type="match status" value="1"/>
</dbReference>
<dbReference type="Gene3D" id="1.10.150.130">
    <property type="match status" value="1"/>
</dbReference>
<dbReference type="PROSITE" id="PS51900">
    <property type="entry name" value="CB"/>
    <property type="match status" value="1"/>
</dbReference>
<dbReference type="GO" id="GO:0003677">
    <property type="term" value="F:DNA binding"/>
    <property type="evidence" value="ECO:0007669"/>
    <property type="project" value="UniProtKB-UniRule"/>
</dbReference>
<dbReference type="InterPro" id="IPR004107">
    <property type="entry name" value="Integrase_SAM-like_N"/>
</dbReference>
<keyword evidence="2" id="KW-0229">DNA integration</keyword>
<dbReference type="AlphaFoldDB" id="A0A1M5A9H7"/>
<evidence type="ECO:0000256" key="1">
    <source>
        <dbReference type="ARBA" id="ARBA00008857"/>
    </source>
</evidence>
<dbReference type="InterPro" id="IPR002104">
    <property type="entry name" value="Integrase_catalytic"/>
</dbReference>
<dbReference type="Pfam" id="PF00589">
    <property type="entry name" value="Phage_integrase"/>
    <property type="match status" value="1"/>
</dbReference>
<evidence type="ECO:0000256" key="3">
    <source>
        <dbReference type="ARBA" id="ARBA00023125"/>
    </source>
</evidence>
<dbReference type="OrthoDB" id="9801717at2"/>
<dbReference type="GO" id="GO:0015074">
    <property type="term" value="P:DNA integration"/>
    <property type="evidence" value="ECO:0007669"/>
    <property type="project" value="UniProtKB-KW"/>
</dbReference>
<feature type="domain" description="Tyr recombinase" evidence="6">
    <location>
        <begin position="210"/>
        <end position="385"/>
    </location>
</feature>
<dbReference type="EMBL" id="FQUO01000006">
    <property type="protein sequence ID" value="SHF26970.1"/>
    <property type="molecule type" value="Genomic_DNA"/>
</dbReference>
<proteinExistence type="inferred from homology"/>
<organism evidence="8 9">
    <name type="scientific">Cnuella takakiae</name>
    <dbReference type="NCBI Taxonomy" id="1302690"/>
    <lineage>
        <taxon>Bacteria</taxon>
        <taxon>Pseudomonadati</taxon>
        <taxon>Bacteroidota</taxon>
        <taxon>Chitinophagia</taxon>
        <taxon>Chitinophagales</taxon>
        <taxon>Chitinophagaceae</taxon>
        <taxon>Cnuella</taxon>
    </lineage>
</organism>
<comment type="similarity">
    <text evidence="1">Belongs to the 'phage' integrase family.</text>
</comment>
<feature type="domain" description="Core-binding (CB)" evidence="7">
    <location>
        <begin position="108"/>
        <end position="193"/>
    </location>
</feature>
<dbReference type="InterPro" id="IPR011010">
    <property type="entry name" value="DNA_brk_join_enz"/>
</dbReference>
<dbReference type="PROSITE" id="PS51898">
    <property type="entry name" value="TYR_RECOMBINASE"/>
    <property type="match status" value="1"/>
</dbReference>
<dbReference type="Gene3D" id="1.10.443.10">
    <property type="entry name" value="Intergrase catalytic core"/>
    <property type="match status" value="1"/>
</dbReference>
<gene>
    <name evidence="8" type="ORF">SAMN05444008_106174</name>
</gene>
<evidence type="ECO:0000259" key="6">
    <source>
        <dbReference type="PROSITE" id="PS51898"/>
    </source>
</evidence>
<evidence type="ECO:0000256" key="5">
    <source>
        <dbReference type="PROSITE-ProRule" id="PRU01248"/>
    </source>
</evidence>
<name>A0A1M5A9H7_9BACT</name>
<dbReference type="RefSeq" id="WP_073042654.1">
    <property type="nucleotide sequence ID" value="NZ_FQUO01000006.1"/>
</dbReference>
<dbReference type="InterPro" id="IPR013762">
    <property type="entry name" value="Integrase-like_cat_sf"/>
</dbReference>
<dbReference type="InterPro" id="IPR050090">
    <property type="entry name" value="Tyrosine_recombinase_XerCD"/>
</dbReference>
<dbReference type="PANTHER" id="PTHR30349:SF64">
    <property type="entry name" value="PROPHAGE INTEGRASE INTD-RELATED"/>
    <property type="match status" value="1"/>
</dbReference>
<sequence length="398" mass="45869">MGPKLTLRPLILNGAECIALQFAPDKITEGLVRRIPKVKWSQPHRCWYLPMTPEAYRKAHNLLANEVAWEETALRQYGERRKAIMATYPQKDGVLKPATIANSPAWQLSDHNLSELVRFVQQIKLQAYSNSTLTTYRNELLQLMKLLKKRAIDSLTADDMRRYMVYCMEKEGISEQTAHSRINAIKFYFEQVLGRDKFFWEIPRPKKPVLLPKVLGERELERLFVAAGTLKHKAILFTAYSAGLRVSEVVGLRLADIDSDRMQILVAQSKGKKDRYVGLSVLLLDILRAYIRHSSPRPQVFLFEGPVAGTPLSARTAQHVFNEAKKAAGIRKQVSFHALRHSFATHLLEKGIDIKYIKDLLGHFQIRTTERYLHVKRQDLIQIVNPLDELYRNKTFRL</sequence>
<keyword evidence="3 5" id="KW-0238">DNA-binding</keyword>
<dbReference type="InterPro" id="IPR044068">
    <property type="entry name" value="CB"/>
</dbReference>
<evidence type="ECO:0000259" key="7">
    <source>
        <dbReference type="PROSITE" id="PS51900"/>
    </source>
</evidence>
<protein>
    <submittedName>
        <fullName evidence="8">Site-specific recombinase XerD</fullName>
    </submittedName>
</protein>
<accession>A0A1M5A9H7</accession>
<evidence type="ECO:0000256" key="4">
    <source>
        <dbReference type="ARBA" id="ARBA00023172"/>
    </source>
</evidence>
<evidence type="ECO:0000313" key="8">
    <source>
        <dbReference type="EMBL" id="SHF26970.1"/>
    </source>
</evidence>
<dbReference type="Proteomes" id="UP000184368">
    <property type="component" value="Unassembled WGS sequence"/>
</dbReference>
<dbReference type="InterPro" id="IPR010998">
    <property type="entry name" value="Integrase_recombinase_N"/>
</dbReference>
<dbReference type="SUPFAM" id="SSF56349">
    <property type="entry name" value="DNA breaking-rejoining enzymes"/>
    <property type="match status" value="1"/>
</dbReference>